<protein>
    <submittedName>
        <fullName evidence="1">Uncharacterized protein</fullName>
    </submittedName>
</protein>
<keyword evidence="2" id="KW-1185">Reference proteome</keyword>
<accession>A0A9P6N4U5</accession>
<evidence type="ECO:0000313" key="1">
    <source>
        <dbReference type="EMBL" id="KAG0139031.1"/>
    </source>
</evidence>
<dbReference type="AlphaFoldDB" id="A0A9P6N4U5"/>
<comment type="caution">
    <text evidence="1">The sequence shown here is derived from an EMBL/GenBank/DDBJ whole genome shotgun (WGS) entry which is preliminary data.</text>
</comment>
<evidence type="ECO:0000313" key="2">
    <source>
        <dbReference type="Proteomes" id="UP000886653"/>
    </source>
</evidence>
<sequence>MVELSRVDVHVKWLWSGLVVDWSEKLREAGSVDYSEKNLRINYKNPVESGKTGFSEVGKNPTKTGF</sequence>
<gene>
    <name evidence="1" type="ORF">CROQUDRAFT_666985</name>
</gene>
<name>A0A9P6N4U5_9BASI</name>
<dbReference type="Proteomes" id="UP000886653">
    <property type="component" value="Unassembled WGS sequence"/>
</dbReference>
<reference evidence="1" key="1">
    <citation type="submission" date="2013-11" db="EMBL/GenBank/DDBJ databases">
        <title>Genome sequence of the fusiform rust pathogen reveals effectors for host alternation and coevolution with pine.</title>
        <authorList>
            <consortium name="DOE Joint Genome Institute"/>
            <person name="Smith K."/>
            <person name="Pendleton A."/>
            <person name="Kubisiak T."/>
            <person name="Anderson C."/>
            <person name="Salamov A."/>
            <person name="Aerts A."/>
            <person name="Riley R."/>
            <person name="Clum A."/>
            <person name="Lindquist E."/>
            <person name="Ence D."/>
            <person name="Campbell M."/>
            <person name="Kronenberg Z."/>
            <person name="Feau N."/>
            <person name="Dhillon B."/>
            <person name="Hamelin R."/>
            <person name="Burleigh J."/>
            <person name="Smith J."/>
            <person name="Yandell M."/>
            <person name="Nelson C."/>
            <person name="Grigoriev I."/>
            <person name="Davis J."/>
        </authorList>
    </citation>
    <scope>NUCLEOTIDE SEQUENCE</scope>
    <source>
        <strain evidence="1">G11</strain>
    </source>
</reference>
<organism evidence="1 2">
    <name type="scientific">Cronartium quercuum f. sp. fusiforme G11</name>
    <dbReference type="NCBI Taxonomy" id="708437"/>
    <lineage>
        <taxon>Eukaryota</taxon>
        <taxon>Fungi</taxon>
        <taxon>Dikarya</taxon>
        <taxon>Basidiomycota</taxon>
        <taxon>Pucciniomycotina</taxon>
        <taxon>Pucciniomycetes</taxon>
        <taxon>Pucciniales</taxon>
        <taxon>Coleosporiaceae</taxon>
        <taxon>Cronartium</taxon>
    </lineage>
</organism>
<proteinExistence type="predicted"/>
<dbReference type="EMBL" id="MU167903">
    <property type="protein sequence ID" value="KAG0139031.1"/>
    <property type="molecule type" value="Genomic_DNA"/>
</dbReference>